<feature type="domain" description="Acyl-CoA dehydrogenase/oxidase N-terminal" evidence="17">
    <location>
        <begin position="5"/>
        <end position="115"/>
    </location>
</feature>
<evidence type="ECO:0000313" key="18">
    <source>
        <dbReference type="EMBL" id="SAL41995.1"/>
    </source>
</evidence>
<comment type="subunit">
    <text evidence="9">Homotrimer or homotetramer.</text>
</comment>
<dbReference type="SUPFAM" id="SSF47203">
    <property type="entry name" value="Acyl-CoA dehydrogenase C-terminal domain-like"/>
    <property type="match status" value="1"/>
</dbReference>
<dbReference type="InterPro" id="IPR013786">
    <property type="entry name" value="AcylCoA_DH/ox_N"/>
</dbReference>
<dbReference type="PROSITE" id="PS00072">
    <property type="entry name" value="ACYL_COA_DH_1"/>
    <property type="match status" value="1"/>
</dbReference>
<evidence type="ECO:0000256" key="8">
    <source>
        <dbReference type="ARBA" id="ARBA00058152"/>
    </source>
</evidence>
<dbReference type="SUPFAM" id="SSF56645">
    <property type="entry name" value="Acyl-CoA dehydrogenase NM domain-like"/>
    <property type="match status" value="1"/>
</dbReference>
<evidence type="ECO:0000256" key="6">
    <source>
        <dbReference type="ARBA" id="ARBA00023002"/>
    </source>
</evidence>
<evidence type="ECO:0000256" key="9">
    <source>
        <dbReference type="ARBA" id="ARBA00065214"/>
    </source>
</evidence>
<dbReference type="Gene3D" id="1.10.540.10">
    <property type="entry name" value="Acyl-CoA dehydrogenase/oxidase, N-terminal domain"/>
    <property type="match status" value="1"/>
</dbReference>
<sequence>MRLNEELVSIQDSVRRMVQKDIVPLVAGMEANDRFPSELVPIFGDMGLLQLWLPEEYGGPGGNLKTVCIVKEEIAKVSLAAATLCGNNSISFILPILNFGTEEQKRRWLPLAAEGRLVTAIAVTEPQAGSDVSSIRTRAVKDGSSYVINGQKNWITWGGYAQYILLFARTSEASGSDGISAFLVDTKTPGFRLGRQEHKMGRHGAPNHELFFDNMRVDADCMLGEEGQGFKACMKVLDLNRPTIAATSLGLAQGALDVSVSYAKERKQFGRAIAEFQGMQFKLADMAIKIEAARSLLYNCADEIDSGDHSRLNMLASITKCFVTDIAMEVTTEAVQVLGSYGYSKEFPVERMMRDAKLNQIIEGTNEIHRLIVARRLLAN</sequence>
<dbReference type="Pfam" id="PF02771">
    <property type="entry name" value="Acyl-CoA_dh_N"/>
    <property type="match status" value="1"/>
</dbReference>
<keyword evidence="19" id="KW-1185">Reference proteome</keyword>
<dbReference type="PROSITE" id="PS00073">
    <property type="entry name" value="ACYL_COA_DH_2"/>
    <property type="match status" value="1"/>
</dbReference>
<dbReference type="FunFam" id="2.40.110.10:FF:000009">
    <property type="entry name" value="Acyl-CoA dehydrogenase"/>
    <property type="match status" value="1"/>
</dbReference>
<feature type="domain" description="Acyl-CoA oxidase/dehydrogenase middle" evidence="16">
    <location>
        <begin position="120"/>
        <end position="215"/>
    </location>
</feature>
<dbReference type="OrthoDB" id="9770681at2"/>
<dbReference type="InterPro" id="IPR009100">
    <property type="entry name" value="AcylCoA_DH/oxidase_NM_dom_sf"/>
</dbReference>
<evidence type="ECO:0000256" key="2">
    <source>
        <dbReference type="ARBA" id="ARBA00009347"/>
    </source>
</evidence>
<keyword evidence="5" id="KW-0274">FAD</keyword>
<dbReference type="Pfam" id="PF02770">
    <property type="entry name" value="Acyl-CoA_dh_M"/>
    <property type="match status" value="1"/>
</dbReference>
<dbReference type="EC" id="1.3.8.11" evidence="10"/>
<dbReference type="AlphaFoldDB" id="A0A158HCA7"/>
<evidence type="ECO:0000256" key="4">
    <source>
        <dbReference type="ARBA" id="ARBA00022801"/>
    </source>
</evidence>
<dbReference type="FunFam" id="1.10.540.10:FF:000026">
    <property type="entry name" value="Acyl-CoA dehydrogenase medium chain"/>
    <property type="match status" value="1"/>
</dbReference>
<evidence type="ECO:0000256" key="12">
    <source>
        <dbReference type="ARBA" id="ARBA00067292"/>
    </source>
</evidence>
<name>A0A158HCA7_9BURK</name>
<protein>
    <recommendedName>
        <fullName evidence="13">3-sulfinopropanoyl-CoA desulfinase</fullName>
        <ecNumber evidence="10">1.3.8.11</ecNumber>
        <ecNumber evidence="11">3.13.1.4</ecNumber>
    </recommendedName>
    <alternativeName>
        <fullName evidence="14">3-sulfinopropionyl coenzyme A desulfinase</fullName>
    </alternativeName>
    <alternativeName>
        <fullName evidence="12">Cyclohexane-1-carbonyl-CoA dehydrogenase</fullName>
    </alternativeName>
</protein>
<feature type="domain" description="Acyl-CoA dehydrogenase/oxidase C-terminal" evidence="15">
    <location>
        <begin position="227"/>
        <end position="378"/>
    </location>
</feature>
<reference evidence="18" key="1">
    <citation type="submission" date="2016-01" db="EMBL/GenBank/DDBJ databases">
        <authorList>
            <person name="Peeters C."/>
        </authorList>
    </citation>
    <scope>NUCLEOTIDE SEQUENCE [LARGE SCALE GENOMIC DNA]</scope>
    <source>
        <strain evidence="18">LMG 22934</strain>
    </source>
</reference>
<accession>A0A158HCA7</accession>
<evidence type="ECO:0000256" key="5">
    <source>
        <dbReference type="ARBA" id="ARBA00022827"/>
    </source>
</evidence>
<gene>
    <name evidence="18" type="ORF">AWB65_03193</name>
</gene>
<dbReference type="InterPro" id="IPR006089">
    <property type="entry name" value="Acyl-CoA_DH_CS"/>
</dbReference>
<dbReference type="EMBL" id="FCNW02000015">
    <property type="protein sequence ID" value="SAL41995.1"/>
    <property type="molecule type" value="Genomic_DNA"/>
</dbReference>
<comment type="cofactor">
    <cofactor evidence="1">
        <name>FAD</name>
        <dbReference type="ChEBI" id="CHEBI:57692"/>
    </cofactor>
</comment>
<evidence type="ECO:0000256" key="3">
    <source>
        <dbReference type="ARBA" id="ARBA00022630"/>
    </source>
</evidence>
<evidence type="ECO:0000259" key="17">
    <source>
        <dbReference type="Pfam" id="PF02771"/>
    </source>
</evidence>
<dbReference type="PANTHER" id="PTHR43884:SF12">
    <property type="entry name" value="ISOVALERYL-COA DEHYDROGENASE, MITOCHONDRIAL-RELATED"/>
    <property type="match status" value="1"/>
</dbReference>
<dbReference type="InterPro" id="IPR009075">
    <property type="entry name" value="AcylCo_DH/oxidase_C"/>
</dbReference>
<comment type="catalytic activity">
    <reaction evidence="7">
        <text>3-sulfinopropanoyl-CoA + H2O = propanoyl-CoA + sulfite + H(+)</text>
        <dbReference type="Rhea" id="RHEA:41624"/>
        <dbReference type="ChEBI" id="CHEBI:15377"/>
        <dbReference type="ChEBI" id="CHEBI:15378"/>
        <dbReference type="ChEBI" id="CHEBI:17359"/>
        <dbReference type="ChEBI" id="CHEBI:57392"/>
        <dbReference type="ChEBI" id="CHEBI:78349"/>
        <dbReference type="EC" id="3.13.1.4"/>
    </reaction>
    <physiologicalReaction direction="left-to-right" evidence="7">
        <dbReference type="Rhea" id="RHEA:41625"/>
    </physiologicalReaction>
</comment>
<evidence type="ECO:0000256" key="7">
    <source>
        <dbReference type="ARBA" id="ARBA00052938"/>
    </source>
</evidence>
<evidence type="ECO:0000256" key="13">
    <source>
        <dbReference type="ARBA" id="ARBA00068311"/>
    </source>
</evidence>
<dbReference type="InterPro" id="IPR037069">
    <property type="entry name" value="AcylCoA_DH/ox_N_sf"/>
</dbReference>
<comment type="similarity">
    <text evidence="2">Belongs to the acyl-CoA dehydrogenase family.</text>
</comment>
<dbReference type="FunFam" id="1.20.140.10:FF:000004">
    <property type="entry name" value="Acyl-CoA dehydrogenase FadE25"/>
    <property type="match status" value="1"/>
</dbReference>
<evidence type="ECO:0000313" key="19">
    <source>
        <dbReference type="Proteomes" id="UP000054977"/>
    </source>
</evidence>
<keyword evidence="4" id="KW-0378">Hydrolase</keyword>
<dbReference type="EC" id="3.13.1.4" evidence="11"/>
<dbReference type="Proteomes" id="UP000054977">
    <property type="component" value="Unassembled WGS sequence"/>
</dbReference>
<dbReference type="RefSeq" id="WP_087668071.1">
    <property type="nucleotide sequence ID" value="NZ_FCNW02000015.1"/>
</dbReference>
<dbReference type="GO" id="GO:0050660">
    <property type="term" value="F:flavin adenine dinucleotide binding"/>
    <property type="evidence" value="ECO:0007669"/>
    <property type="project" value="InterPro"/>
</dbReference>
<dbReference type="STRING" id="326474.AWB65_03193"/>
<comment type="function">
    <text evidence="8">Catalyzes the conversion 3-sulfinopropanoyl-CoA (3SP-CoA) to propanoyl-CoA by abstraction of sulfite. Does not show dehydrogenase activity.</text>
</comment>
<dbReference type="InterPro" id="IPR036250">
    <property type="entry name" value="AcylCo_DH-like_C"/>
</dbReference>
<dbReference type="GO" id="GO:0003995">
    <property type="term" value="F:acyl-CoA dehydrogenase activity"/>
    <property type="evidence" value="ECO:0007669"/>
    <property type="project" value="InterPro"/>
</dbReference>
<dbReference type="GO" id="GO:0016787">
    <property type="term" value="F:hydrolase activity"/>
    <property type="evidence" value="ECO:0007669"/>
    <property type="project" value="UniProtKB-KW"/>
</dbReference>
<dbReference type="Gene3D" id="1.20.140.10">
    <property type="entry name" value="Butyryl-CoA Dehydrogenase, subunit A, domain 3"/>
    <property type="match status" value="1"/>
</dbReference>
<dbReference type="InterPro" id="IPR006091">
    <property type="entry name" value="Acyl-CoA_Oxase/DH_mid-dom"/>
</dbReference>
<organism evidence="18 19">
    <name type="scientific">Caballeronia humi</name>
    <dbReference type="NCBI Taxonomy" id="326474"/>
    <lineage>
        <taxon>Bacteria</taxon>
        <taxon>Pseudomonadati</taxon>
        <taxon>Pseudomonadota</taxon>
        <taxon>Betaproteobacteria</taxon>
        <taxon>Burkholderiales</taxon>
        <taxon>Burkholderiaceae</taxon>
        <taxon>Caballeronia</taxon>
    </lineage>
</organism>
<evidence type="ECO:0000256" key="1">
    <source>
        <dbReference type="ARBA" id="ARBA00001974"/>
    </source>
</evidence>
<dbReference type="Pfam" id="PF00441">
    <property type="entry name" value="Acyl-CoA_dh_1"/>
    <property type="match status" value="1"/>
</dbReference>
<evidence type="ECO:0000259" key="16">
    <source>
        <dbReference type="Pfam" id="PF02770"/>
    </source>
</evidence>
<evidence type="ECO:0000259" key="15">
    <source>
        <dbReference type="Pfam" id="PF00441"/>
    </source>
</evidence>
<evidence type="ECO:0000256" key="14">
    <source>
        <dbReference type="ARBA" id="ARBA00075603"/>
    </source>
</evidence>
<keyword evidence="6" id="KW-0560">Oxidoreductase</keyword>
<evidence type="ECO:0000256" key="11">
    <source>
        <dbReference type="ARBA" id="ARBA00066461"/>
    </source>
</evidence>
<keyword evidence="3" id="KW-0285">Flavoprotein</keyword>
<evidence type="ECO:0000256" key="10">
    <source>
        <dbReference type="ARBA" id="ARBA00066361"/>
    </source>
</evidence>
<dbReference type="Gene3D" id="2.40.110.10">
    <property type="entry name" value="Butyryl-CoA Dehydrogenase, subunit A, domain 2"/>
    <property type="match status" value="1"/>
</dbReference>
<dbReference type="PANTHER" id="PTHR43884">
    <property type="entry name" value="ACYL-COA DEHYDROGENASE"/>
    <property type="match status" value="1"/>
</dbReference>
<proteinExistence type="inferred from homology"/>
<dbReference type="PIRSF" id="PIRSF016578">
    <property type="entry name" value="HsaA"/>
    <property type="match status" value="1"/>
</dbReference>
<dbReference type="InterPro" id="IPR046373">
    <property type="entry name" value="Acyl-CoA_Oxase/DH_mid-dom_sf"/>
</dbReference>
<comment type="caution">
    <text evidence="18">The sequence shown here is derived from an EMBL/GenBank/DDBJ whole genome shotgun (WGS) entry which is preliminary data.</text>
</comment>